<dbReference type="InterPro" id="IPR020103">
    <property type="entry name" value="PsdUridine_synth_cat_dom_sf"/>
</dbReference>
<dbReference type="PANTHER" id="PTHR21600:SF83">
    <property type="entry name" value="PSEUDOURIDYLATE SYNTHASE RPUSD4, MITOCHONDRIAL"/>
    <property type="match status" value="1"/>
</dbReference>
<dbReference type="PANTHER" id="PTHR21600">
    <property type="entry name" value="MITOCHONDRIAL RNA PSEUDOURIDINE SYNTHASE"/>
    <property type="match status" value="1"/>
</dbReference>
<dbReference type="AlphaFoldDB" id="A0A3L9YWN7"/>
<proteinExistence type="inferred from homology"/>
<evidence type="ECO:0000259" key="4">
    <source>
        <dbReference type="Pfam" id="PF00849"/>
    </source>
</evidence>
<dbReference type="CDD" id="cd02869">
    <property type="entry name" value="PseudoU_synth_RluA_like"/>
    <property type="match status" value="1"/>
</dbReference>
<protein>
    <submittedName>
        <fullName evidence="5">23S rRNA pseudouridine1911/1915/1917 synthase</fullName>
    </submittedName>
</protein>
<name>A0A3L9YWN7_9FLAO</name>
<dbReference type="Proteomes" id="UP000271339">
    <property type="component" value="Unassembled WGS sequence"/>
</dbReference>
<dbReference type="EMBL" id="REFC01000012">
    <property type="protein sequence ID" value="RMA64190.1"/>
    <property type="molecule type" value="Genomic_DNA"/>
</dbReference>
<dbReference type="Gene3D" id="3.30.2350.10">
    <property type="entry name" value="Pseudouridine synthase"/>
    <property type="match status" value="1"/>
</dbReference>
<dbReference type="GO" id="GO:0006396">
    <property type="term" value="P:RNA processing"/>
    <property type="evidence" value="ECO:0007669"/>
    <property type="project" value="UniProtKB-ARBA"/>
</dbReference>
<dbReference type="SUPFAM" id="SSF55120">
    <property type="entry name" value="Pseudouridine synthase"/>
    <property type="match status" value="1"/>
</dbReference>
<evidence type="ECO:0000256" key="1">
    <source>
        <dbReference type="ARBA" id="ARBA00010876"/>
    </source>
</evidence>
<feature type="domain" description="Pseudouridine synthase RsuA/RluA-like" evidence="4">
    <location>
        <begin position="87"/>
        <end position="227"/>
    </location>
</feature>
<dbReference type="InterPro" id="IPR050188">
    <property type="entry name" value="RluA_PseudoU_synthase"/>
</dbReference>
<reference evidence="5 6" key="1">
    <citation type="submission" date="2018-10" db="EMBL/GenBank/DDBJ databases">
        <title>Genomic Encyclopedia of Archaeal and Bacterial Type Strains, Phase II (KMG-II): from individual species to whole genera.</title>
        <authorList>
            <person name="Goeker M."/>
        </authorList>
    </citation>
    <scope>NUCLEOTIDE SEQUENCE [LARGE SCALE GENOMIC DNA]</scope>
    <source>
        <strain evidence="5 6">DSM 23424</strain>
    </source>
</reference>
<gene>
    <name evidence="5" type="ORF">BXY75_1058</name>
</gene>
<dbReference type="InterPro" id="IPR006224">
    <property type="entry name" value="PsdUridine_synth_RluA-like_CS"/>
</dbReference>
<dbReference type="GO" id="GO:0003723">
    <property type="term" value="F:RNA binding"/>
    <property type="evidence" value="ECO:0007669"/>
    <property type="project" value="UniProtKB-KW"/>
</dbReference>
<keyword evidence="6" id="KW-1185">Reference proteome</keyword>
<evidence type="ECO:0000313" key="6">
    <source>
        <dbReference type="Proteomes" id="UP000271339"/>
    </source>
</evidence>
<comment type="similarity">
    <text evidence="1">Belongs to the pseudouridine synthase RluA family.</text>
</comment>
<dbReference type="InterPro" id="IPR006145">
    <property type="entry name" value="PsdUridine_synth_RsuA/RluA"/>
</dbReference>
<dbReference type="GO" id="GO:0001522">
    <property type="term" value="P:pseudouridine synthesis"/>
    <property type="evidence" value="ECO:0007669"/>
    <property type="project" value="InterPro"/>
</dbReference>
<evidence type="ECO:0000256" key="3">
    <source>
        <dbReference type="PROSITE-ProRule" id="PRU00182"/>
    </source>
</evidence>
<evidence type="ECO:0000313" key="5">
    <source>
        <dbReference type="EMBL" id="RMA64190.1"/>
    </source>
</evidence>
<accession>A0A3L9YWN7</accession>
<dbReference type="GO" id="GO:0140098">
    <property type="term" value="F:catalytic activity, acting on RNA"/>
    <property type="evidence" value="ECO:0007669"/>
    <property type="project" value="UniProtKB-ARBA"/>
</dbReference>
<comment type="caution">
    <text evidence="5">The sequence shown here is derived from an EMBL/GenBank/DDBJ whole genome shotgun (WGS) entry which is preliminary data.</text>
</comment>
<keyword evidence="3" id="KW-0694">RNA-binding</keyword>
<evidence type="ECO:0000256" key="2">
    <source>
        <dbReference type="ARBA" id="ARBA00023235"/>
    </source>
</evidence>
<dbReference type="PROSITE" id="PS01129">
    <property type="entry name" value="PSI_RLU"/>
    <property type="match status" value="1"/>
</dbReference>
<dbReference type="GO" id="GO:0009982">
    <property type="term" value="F:pseudouridine synthase activity"/>
    <property type="evidence" value="ECO:0007669"/>
    <property type="project" value="InterPro"/>
</dbReference>
<dbReference type="PROSITE" id="PS50889">
    <property type="entry name" value="S4"/>
    <property type="match status" value="1"/>
</dbReference>
<dbReference type="RefSeq" id="WP_121906661.1">
    <property type="nucleotide sequence ID" value="NZ_REFC01000012.1"/>
</dbReference>
<dbReference type="OrthoDB" id="9807829at2"/>
<keyword evidence="2" id="KW-0413">Isomerase</keyword>
<organism evidence="5 6">
    <name type="scientific">Ulvibacter antarcticus</name>
    <dbReference type="NCBI Taxonomy" id="442714"/>
    <lineage>
        <taxon>Bacteria</taxon>
        <taxon>Pseudomonadati</taxon>
        <taxon>Bacteroidota</taxon>
        <taxon>Flavobacteriia</taxon>
        <taxon>Flavobacteriales</taxon>
        <taxon>Flavobacteriaceae</taxon>
        <taxon>Ulvibacter</taxon>
    </lineage>
</organism>
<dbReference type="Pfam" id="PF00849">
    <property type="entry name" value="PseudoU_synth_2"/>
    <property type="match status" value="1"/>
</dbReference>
<sequence length="286" mass="32095">MERHIVPELKTRLRFQEYGVGIFPLISTKSSLKKAIKKGLITINDRKASTADYIEGGEIITFKRDQAVRTKKLLGLDLEICYEDDYLAIINKPAGIPVSGNKHRTVANALSGNLKPSNQADVLLTPLPVHRLDYPTSGLLLIAKTQAAVVKLGNMFSERTVEKTYHAVIIGKLDDEKGQITSEIDQKQAITNYNVLSTQFSERFTDLSLVQLHPETGRRHQLRIHLSELGNPILGDPLYGKEETLLKGKGLYLHASTLRFLHPILNSELEVKSKLPLKFTRIFQGY</sequence>